<name>A0A9P8W305_9HYPO</name>
<comment type="caution">
    <text evidence="1">The sequence shown here is derived from an EMBL/GenBank/DDBJ whole genome shotgun (WGS) entry which is preliminary data.</text>
</comment>
<evidence type="ECO:0000313" key="1">
    <source>
        <dbReference type="EMBL" id="KAH6888061.1"/>
    </source>
</evidence>
<dbReference type="EMBL" id="JAGPYM010000013">
    <property type="protein sequence ID" value="KAH6888061.1"/>
    <property type="molecule type" value="Genomic_DNA"/>
</dbReference>
<organism evidence="1 2">
    <name type="scientific">Thelonectria olida</name>
    <dbReference type="NCBI Taxonomy" id="1576542"/>
    <lineage>
        <taxon>Eukaryota</taxon>
        <taxon>Fungi</taxon>
        <taxon>Dikarya</taxon>
        <taxon>Ascomycota</taxon>
        <taxon>Pezizomycotina</taxon>
        <taxon>Sordariomycetes</taxon>
        <taxon>Hypocreomycetidae</taxon>
        <taxon>Hypocreales</taxon>
        <taxon>Nectriaceae</taxon>
        <taxon>Thelonectria</taxon>
    </lineage>
</organism>
<protein>
    <submittedName>
        <fullName evidence="1">Uncharacterized protein</fullName>
    </submittedName>
</protein>
<proteinExistence type="predicted"/>
<reference evidence="1 2" key="1">
    <citation type="journal article" date="2021" name="Nat. Commun.">
        <title>Genetic determinants of endophytism in the Arabidopsis root mycobiome.</title>
        <authorList>
            <person name="Mesny F."/>
            <person name="Miyauchi S."/>
            <person name="Thiergart T."/>
            <person name="Pickel B."/>
            <person name="Atanasova L."/>
            <person name="Karlsson M."/>
            <person name="Huettel B."/>
            <person name="Barry K.W."/>
            <person name="Haridas S."/>
            <person name="Chen C."/>
            <person name="Bauer D."/>
            <person name="Andreopoulos W."/>
            <person name="Pangilinan J."/>
            <person name="LaButti K."/>
            <person name="Riley R."/>
            <person name="Lipzen A."/>
            <person name="Clum A."/>
            <person name="Drula E."/>
            <person name="Henrissat B."/>
            <person name="Kohler A."/>
            <person name="Grigoriev I.V."/>
            <person name="Martin F.M."/>
            <person name="Hacquard S."/>
        </authorList>
    </citation>
    <scope>NUCLEOTIDE SEQUENCE [LARGE SCALE GENOMIC DNA]</scope>
    <source>
        <strain evidence="1 2">MPI-CAGE-CH-0241</strain>
    </source>
</reference>
<keyword evidence="2" id="KW-1185">Reference proteome</keyword>
<dbReference type="AlphaFoldDB" id="A0A9P8W305"/>
<evidence type="ECO:0000313" key="2">
    <source>
        <dbReference type="Proteomes" id="UP000777438"/>
    </source>
</evidence>
<dbReference type="Proteomes" id="UP000777438">
    <property type="component" value="Unassembled WGS sequence"/>
</dbReference>
<gene>
    <name evidence="1" type="ORF">B0T10DRAFT_66482</name>
</gene>
<sequence length="173" mass="18772">MPMSMSARSWFPRRRPAAHMVSPTTHAASLLSGLDVSASTLKPRGSKSRESRLVPGVILNSRPALAARPSLAPWSRSRPACPAMPLLKKEKNMTDEESREVVTEKMSNNIKSRPSNTRSCLNHALSKVSQLIPPCPSVGAILQSLSRGPSSVHIQISFLSSPVPILSPMPFAW</sequence>
<accession>A0A9P8W305</accession>